<evidence type="ECO:0000313" key="3">
    <source>
        <dbReference type="EMBL" id="MFL2030163.1"/>
    </source>
</evidence>
<evidence type="ECO:0000259" key="2">
    <source>
        <dbReference type="Pfam" id="PF07853"/>
    </source>
</evidence>
<keyword evidence="1" id="KW-1133">Transmembrane helix</keyword>
<keyword evidence="1" id="KW-0472">Membrane</keyword>
<dbReference type="Pfam" id="PF07853">
    <property type="entry name" value="DUF1648"/>
    <property type="match status" value="1"/>
</dbReference>
<dbReference type="InterPro" id="IPR012867">
    <property type="entry name" value="DUF1648"/>
</dbReference>
<comment type="caution">
    <text evidence="3">The sequence shown here is derived from an EMBL/GenBank/DDBJ whole genome shotgun (WGS) entry which is preliminary data.</text>
</comment>
<protein>
    <submittedName>
        <fullName evidence="3">DUF1648 domain-containing protein</fullName>
    </submittedName>
</protein>
<feature type="transmembrane region" description="Helical" evidence="1">
    <location>
        <begin position="7"/>
        <end position="29"/>
    </location>
</feature>
<evidence type="ECO:0000256" key="1">
    <source>
        <dbReference type="SAM" id="Phobius"/>
    </source>
</evidence>
<feature type="transmembrane region" description="Helical" evidence="1">
    <location>
        <begin position="49"/>
        <end position="72"/>
    </location>
</feature>
<feature type="domain" description="DUF1648" evidence="2">
    <location>
        <begin position="16"/>
        <end position="47"/>
    </location>
</feature>
<name>A0ABW8UJ38_9LACO</name>
<gene>
    <name evidence="3" type="ORF">ACEN34_11140</name>
</gene>
<proteinExistence type="predicted"/>
<accession>A0ABW8UJ38</accession>
<keyword evidence="4" id="KW-1185">Reference proteome</keyword>
<sequence length="120" mass="13459">MTQHKKLSLLIGSNTVVQCLLLIIFQHTLPEHIPSHFNFLGQADSYAFVSNPLSAALVVILLLNFAVFFLNFANFFIPYVLPTLSLAIALTAWVIVLQLITHAAWLTLIQFGANIFYEKN</sequence>
<dbReference type="RefSeq" id="WP_407137681.1">
    <property type="nucleotide sequence ID" value="NZ_JBGQPK010000065.1"/>
</dbReference>
<reference evidence="3 4" key="1">
    <citation type="submission" date="2024-08" db="EMBL/GenBank/DDBJ databases">
        <authorList>
            <person name="Arias E."/>
        </authorList>
    </citation>
    <scope>NUCLEOTIDE SEQUENCE [LARGE SCALE GENOMIC DNA]</scope>
    <source>
        <strain evidence="3 4">FAM 25317</strain>
    </source>
</reference>
<dbReference type="EMBL" id="JBGQPK010000065">
    <property type="protein sequence ID" value="MFL2030163.1"/>
    <property type="molecule type" value="Genomic_DNA"/>
</dbReference>
<dbReference type="Proteomes" id="UP001625389">
    <property type="component" value="Unassembled WGS sequence"/>
</dbReference>
<organism evidence="3 4">
    <name type="scientific">Loigolactobacillus zhaoyuanensis</name>
    <dbReference type="NCBI Taxonomy" id="2486017"/>
    <lineage>
        <taxon>Bacteria</taxon>
        <taxon>Bacillati</taxon>
        <taxon>Bacillota</taxon>
        <taxon>Bacilli</taxon>
        <taxon>Lactobacillales</taxon>
        <taxon>Lactobacillaceae</taxon>
        <taxon>Loigolactobacillus</taxon>
    </lineage>
</organism>
<keyword evidence="1" id="KW-0812">Transmembrane</keyword>
<feature type="transmembrane region" description="Helical" evidence="1">
    <location>
        <begin position="79"/>
        <end position="100"/>
    </location>
</feature>
<evidence type="ECO:0000313" key="4">
    <source>
        <dbReference type="Proteomes" id="UP001625389"/>
    </source>
</evidence>